<dbReference type="GO" id="GO:0030425">
    <property type="term" value="C:dendrite"/>
    <property type="evidence" value="ECO:0007669"/>
    <property type="project" value="TreeGrafter"/>
</dbReference>
<proteinExistence type="predicted"/>
<keyword evidence="4 7" id="KW-0472">Membrane</keyword>
<evidence type="ECO:0000313" key="10">
    <source>
        <dbReference type="Proteomes" id="UP000314982"/>
    </source>
</evidence>
<dbReference type="GeneTree" id="ENSGT00940000156738"/>
<reference evidence="9" key="2">
    <citation type="submission" date="2025-08" db="UniProtKB">
        <authorList>
            <consortium name="Ensembl"/>
        </authorList>
    </citation>
    <scope>IDENTIFICATION</scope>
</reference>
<name>A0A4W5NYH8_9TELE</name>
<dbReference type="Pfam" id="PF00520">
    <property type="entry name" value="Ion_trans"/>
    <property type="match status" value="1"/>
</dbReference>
<evidence type="ECO:0000256" key="3">
    <source>
        <dbReference type="ARBA" id="ARBA00022989"/>
    </source>
</evidence>
<organism evidence="9 10">
    <name type="scientific">Hucho hucho</name>
    <name type="common">huchen</name>
    <dbReference type="NCBI Taxonomy" id="62062"/>
    <lineage>
        <taxon>Eukaryota</taxon>
        <taxon>Metazoa</taxon>
        <taxon>Chordata</taxon>
        <taxon>Craniata</taxon>
        <taxon>Vertebrata</taxon>
        <taxon>Euteleostomi</taxon>
        <taxon>Actinopterygii</taxon>
        <taxon>Neopterygii</taxon>
        <taxon>Teleostei</taxon>
        <taxon>Protacanthopterygii</taxon>
        <taxon>Salmoniformes</taxon>
        <taxon>Salmonidae</taxon>
        <taxon>Salmoninae</taxon>
        <taxon>Hucho</taxon>
    </lineage>
</organism>
<dbReference type="AlphaFoldDB" id="A0A4W5NYH8"/>
<evidence type="ECO:0000256" key="6">
    <source>
        <dbReference type="SAM" id="MobiDB-lite"/>
    </source>
</evidence>
<reference evidence="10" key="1">
    <citation type="submission" date="2018-06" db="EMBL/GenBank/DDBJ databases">
        <title>Genome assembly of Danube salmon.</title>
        <authorList>
            <person name="Macqueen D.J."/>
            <person name="Gundappa M.K."/>
        </authorList>
    </citation>
    <scope>NUCLEOTIDE SEQUENCE [LARGE SCALE GENOMIC DNA]</scope>
</reference>
<dbReference type="GO" id="GO:0022832">
    <property type="term" value="F:voltage-gated channel activity"/>
    <property type="evidence" value="ECO:0007669"/>
    <property type="project" value="InterPro"/>
</dbReference>
<dbReference type="GO" id="GO:0005886">
    <property type="term" value="C:plasma membrane"/>
    <property type="evidence" value="ECO:0007669"/>
    <property type="project" value="InterPro"/>
</dbReference>
<feature type="transmembrane region" description="Helical" evidence="7">
    <location>
        <begin position="131"/>
        <end position="154"/>
    </location>
</feature>
<feature type="transmembrane region" description="Helical" evidence="7">
    <location>
        <begin position="89"/>
        <end position="111"/>
    </location>
</feature>
<dbReference type="SUPFAM" id="SSF81324">
    <property type="entry name" value="Voltage-gated potassium channels"/>
    <property type="match status" value="1"/>
</dbReference>
<feature type="transmembrane region" description="Helical" evidence="7">
    <location>
        <begin position="166"/>
        <end position="185"/>
    </location>
</feature>
<sequence>MSKPQAPPQAQARASELEVISQQVEEDNQCQNPVQLGIFAYRDLPLAALDISLAGSQLISNLDEEDNREGSNWLKPCCGRRASPWQVCLLSAGFNCFLVACVILVVVLLCLELLIDTKLLQFNNALQFASIIHWISLVILSVFFAETVFRIVVLGIWDYIENKVEVFDGAVIVLSLAPIVASTVANGPSSPWDAIGLIITLRIWRIKRIIDAYVLQVKVEMEMEIQQYEKAKAVREEQMERLTQICQEQAFEIRQLRAHLAQQDLDLVAEREAAMQINHVWGKQCSIFQEVDGLAPRGPEQRSQAKAREAAAPGDHVVQDDMNNYISQYYSEASSDIGIPDPARVITTAAIDIHLPNNPSQQPSSLVSADAASSRLQQTGGSVSEASNATMSHSSFSARQHSISSHTLGSTTDCSTTVREASTSTDSYSGQRCYPPPYCSPLALGTQPGPRGHPNAVVQELLSSLSEDSCLGQKGLDPVNLKLPSPAGSTKTSPELEHRLNIYNKRNQESRGGFHTKPLIHLQASEPFMEEKYRLSQADAPVNHLPET</sequence>
<protein>
    <submittedName>
        <fullName evidence="9">Transmembrane protein 266</fullName>
    </submittedName>
</protein>
<keyword evidence="5" id="KW-0175">Coiled coil</keyword>
<evidence type="ECO:0000259" key="8">
    <source>
        <dbReference type="Pfam" id="PF00520"/>
    </source>
</evidence>
<feature type="compositionally biased region" description="Polar residues" evidence="6">
    <location>
        <begin position="374"/>
        <end position="414"/>
    </location>
</feature>
<feature type="compositionally biased region" description="Polar residues" evidence="6">
    <location>
        <begin position="357"/>
        <end position="367"/>
    </location>
</feature>
<evidence type="ECO:0000256" key="2">
    <source>
        <dbReference type="ARBA" id="ARBA00022692"/>
    </source>
</evidence>
<accession>A0A4W5NYH8</accession>
<dbReference type="STRING" id="62062.ENSHHUP00000056112"/>
<feature type="domain" description="Ion transport" evidence="8">
    <location>
        <begin position="94"/>
        <end position="211"/>
    </location>
</feature>
<dbReference type="InterPro" id="IPR027359">
    <property type="entry name" value="Volt_channel_dom_sf"/>
</dbReference>
<feature type="coiled-coil region" evidence="5">
    <location>
        <begin position="218"/>
        <end position="245"/>
    </location>
</feature>
<feature type="region of interest" description="Disordered" evidence="6">
    <location>
        <begin position="356"/>
        <end position="414"/>
    </location>
</feature>
<dbReference type="Proteomes" id="UP000314982">
    <property type="component" value="Unassembled WGS sequence"/>
</dbReference>
<keyword evidence="10" id="KW-1185">Reference proteome</keyword>
<keyword evidence="2 7" id="KW-0812">Transmembrane</keyword>
<dbReference type="InterPro" id="IPR005821">
    <property type="entry name" value="Ion_trans_dom"/>
</dbReference>
<dbReference type="Ensembl" id="ENSHHUT00000058049.1">
    <property type="protein sequence ID" value="ENSHHUP00000056112.1"/>
    <property type="gene ID" value="ENSHHUG00000033492.1"/>
</dbReference>
<dbReference type="PANTHER" id="PTHR46842">
    <property type="entry name" value="TRANSMEMBRANE PROTEIN 266"/>
    <property type="match status" value="1"/>
</dbReference>
<evidence type="ECO:0000256" key="1">
    <source>
        <dbReference type="ARBA" id="ARBA00004141"/>
    </source>
</evidence>
<evidence type="ECO:0000256" key="4">
    <source>
        <dbReference type="ARBA" id="ARBA00023136"/>
    </source>
</evidence>
<dbReference type="GO" id="GO:0005216">
    <property type="term" value="F:monoatomic ion channel activity"/>
    <property type="evidence" value="ECO:0007669"/>
    <property type="project" value="InterPro"/>
</dbReference>
<reference evidence="9" key="3">
    <citation type="submission" date="2025-09" db="UniProtKB">
        <authorList>
            <consortium name="Ensembl"/>
        </authorList>
    </citation>
    <scope>IDENTIFICATION</scope>
</reference>
<dbReference type="PANTHER" id="PTHR46842:SF1">
    <property type="entry name" value="TRANSMEMBRANE PROTEIN 266"/>
    <property type="match status" value="1"/>
</dbReference>
<dbReference type="Gene3D" id="1.20.120.350">
    <property type="entry name" value="Voltage-gated potassium channels. Chain C"/>
    <property type="match status" value="1"/>
</dbReference>
<keyword evidence="3 7" id="KW-1133">Transmembrane helix</keyword>
<evidence type="ECO:0000256" key="5">
    <source>
        <dbReference type="SAM" id="Coils"/>
    </source>
</evidence>
<evidence type="ECO:0000313" key="9">
    <source>
        <dbReference type="Ensembl" id="ENSHHUP00000056112.1"/>
    </source>
</evidence>
<evidence type="ECO:0000256" key="7">
    <source>
        <dbReference type="SAM" id="Phobius"/>
    </source>
</evidence>
<dbReference type="InterPro" id="IPR042857">
    <property type="entry name" value="TMEM266"/>
</dbReference>
<comment type="subcellular location">
    <subcellularLocation>
        <location evidence="1">Membrane</location>
        <topology evidence="1">Multi-pass membrane protein</topology>
    </subcellularLocation>
</comment>